<evidence type="ECO:0000313" key="2">
    <source>
        <dbReference type="Proteomes" id="UP000681425"/>
    </source>
</evidence>
<dbReference type="Gene3D" id="3.40.1530.20">
    <property type="entry name" value="Protein of unknown function (DUF1491)"/>
    <property type="match status" value="1"/>
</dbReference>
<keyword evidence="2" id="KW-1185">Reference proteome</keyword>
<dbReference type="EMBL" id="CP073910">
    <property type="protein sequence ID" value="QUT08029.1"/>
    <property type="molecule type" value="Genomic_DNA"/>
</dbReference>
<evidence type="ECO:0000313" key="1">
    <source>
        <dbReference type="EMBL" id="QUT08029.1"/>
    </source>
</evidence>
<gene>
    <name evidence="1" type="ORF">KFK14_01000</name>
</gene>
<reference evidence="1" key="1">
    <citation type="submission" date="2021-04" db="EMBL/GenBank/DDBJ databases">
        <title>Isolation of p-tert-butylphenol degrading bacteria Sphingobium phenoxybenzoativorans Tas13 from active sludge.</title>
        <authorList>
            <person name="Li Y."/>
        </authorList>
    </citation>
    <scope>NUCLEOTIDE SEQUENCE</scope>
    <source>
        <strain evidence="1">Tas13</strain>
    </source>
</reference>
<accession>A0A975KBS6</accession>
<organism evidence="1 2">
    <name type="scientific">Sphingobium phenoxybenzoativorans</name>
    <dbReference type="NCBI Taxonomy" id="1592790"/>
    <lineage>
        <taxon>Bacteria</taxon>
        <taxon>Pseudomonadati</taxon>
        <taxon>Pseudomonadota</taxon>
        <taxon>Alphaproteobacteria</taxon>
        <taxon>Sphingomonadales</taxon>
        <taxon>Sphingomonadaceae</taxon>
        <taxon>Sphingobium</taxon>
    </lineage>
</organism>
<name>A0A975KBS6_9SPHN</name>
<proteinExistence type="predicted"/>
<dbReference type="KEGG" id="spph:KFK14_01000"/>
<dbReference type="Proteomes" id="UP000681425">
    <property type="component" value="Chromosome"/>
</dbReference>
<dbReference type="RefSeq" id="WP_212610966.1">
    <property type="nucleotide sequence ID" value="NZ_CP073910.1"/>
</dbReference>
<sequence length="103" mass="11181">MLAGALIRRAGQEGGFAAVLRKGDAISGVILVQCLERGRKTGLFERVPDFSGGYHMAPCGPANDSDPDAITQYIARRMRADPDLWLIELDISEAERFAAETIC</sequence>
<dbReference type="Pfam" id="PF07372">
    <property type="entry name" value="DUF1491"/>
    <property type="match status" value="1"/>
</dbReference>
<protein>
    <submittedName>
        <fullName evidence="1">DUF1491 family protein</fullName>
    </submittedName>
</protein>
<dbReference type="AlphaFoldDB" id="A0A975KBS6"/>
<dbReference type="InterPro" id="IPR009964">
    <property type="entry name" value="DUF1491"/>
</dbReference>